<dbReference type="GeneID" id="30181679"/>
<keyword evidence="2" id="KW-1185">Reference proteome</keyword>
<reference evidence="1 2" key="1">
    <citation type="journal article" date="2016" name="Proc. Natl. Acad. Sci. U.S.A.">
        <title>Comparative genomics of biotechnologically important yeasts.</title>
        <authorList>
            <person name="Riley R."/>
            <person name="Haridas S."/>
            <person name="Wolfe K.H."/>
            <person name="Lopes M.R."/>
            <person name="Hittinger C.T."/>
            <person name="Goeker M."/>
            <person name="Salamov A.A."/>
            <person name="Wisecaver J.H."/>
            <person name="Long T.M."/>
            <person name="Calvey C.H."/>
            <person name="Aerts A.L."/>
            <person name="Barry K.W."/>
            <person name="Choi C."/>
            <person name="Clum A."/>
            <person name="Coughlan A.Y."/>
            <person name="Deshpande S."/>
            <person name="Douglass A.P."/>
            <person name="Hanson S.J."/>
            <person name="Klenk H.-P."/>
            <person name="LaButti K.M."/>
            <person name="Lapidus A."/>
            <person name="Lindquist E.A."/>
            <person name="Lipzen A.M."/>
            <person name="Meier-Kolthoff J.P."/>
            <person name="Ohm R.A."/>
            <person name="Otillar R.P."/>
            <person name="Pangilinan J.L."/>
            <person name="Peng Y."/>
            <person name="Rokas A."/>
            <person name="Rosa C.A."/>
            <person name="Scheuner C."/>
            <person name="Sibirny A.A."/>
            <person name="Slot J.C."/>
            <person name="Stielow J.B."/>
            <person name="Sun H."/>
            <person name="Kurtzman C.P."/>
            <person name="Blackwell M."/>
            <person name="Grigoriev I.V."/>
            <person name="Jeffries T.W."/>
        </authorList>
    </citation>
    <scope>NUCLEOTIDE SEQUENCE [LARGE SCALE GENOMIC DNA]</scope>
    <source>
        <strain evidence="1 2">NRRL Y-2026</strain>
    </source>
</reference>
<name>A0A1E3NQR9_9ASCO</name>
<organism evidence="1 2">
    <name type="scientific">Pichia membranifaciens NRRL Y-2026</name>
    <dbReference type="NCBI Taxonomy" id="763406"/>
    <lineage>
        <taxon>Eukaryota</taxon>
        <taxon>Fungi</taxon>
        <taxon>Dikarya</taxon>
        <taxon>Ascomycota</taxon>
        <taxon>Saccharomycotina</taxon>
        <taxon>Pichiomycetes</taxon>
        <taxon>Pichiales</taxon>
        <taxon>Pichiaceae</taxon>
        <taxon>Pichia</taxon>
    </lineage>
</organism>
<protein>
    <submittedName>
        <fullName evidence="1">Uncharacterized protein</fullName>
    </submittedName>
</protein>
<accession>A0A1E3NQR9</accession>
<sequence>MPPALAHGTPGLFEQLTPGKSMHTVLPGGHIAAADTRWRTIVRGAECHYALGDAAGWVVVGGVSLLGEAQHEAQREAQRKAQRTLLLWPSMLLGEVVWDRDRLRGRCVYVYMACRSFS</sequence>
<dbReference type="RefSeq" id="XP_019019518.1">
    <property type="nucleotide sequence ID" value="XM_019164992.1"/>
</dbReference>
<dbReference type="AlphaFoldDB" id="A0A1E3NQR9"/>
<evidence type="ECO:0000313" key="2">
    <source>
        <dbReference type="Proteomes" id="UP000094455"/>
    </source>
</evidence>
<dbReference type="Proteomes" id="UP000094455">
    <property type="component" value="Unassembled WGS sequence"/>
</dbReference>
<evidence type="ECO:0000313" key="1">
    <source>
        <dbReference type="EMBL" id="ODQ48405.1"/>
    </source>
</evidence>
<proteinExistence type="predicted"/>
<gene>
    <name evidence="1" type="ORF">PICMEDRAFT_81639</name>
</gene>
<dbReference type="EMBL" id="KV454001">
    <property type="protein sequence ID" value="ODQ48405.1"/>
    <property type="molecule type" value="Genomic_DNA"/>
</dbReference>